<dbReference type="InterPro" id="IPR017853">
    <property type="entry name" value="GH"/>
</dbReference>
<dbReference type="InterPro" id="IPR001223">
    <property type="entry name" value="Glyco_hydro18_cat"/>
</dbReference>
<dbReference type="AlphaFoldDB" id="A0A6I9WKI7"/>
<evidence type="ECO:0000256" key="1">
    <source>
        <dbReference type="ARBA" id="ARBA00009336"/>
    </source>
</evidence>
<dbReference type="GO" id="GO:0005975">
    <property type="term" value="P:carbohydrate metabolic process"/>
    <property type="evidence" value="ECO:0007669"/>
    <property type="project" value="InterPro"/>
</dbReference>
<dbReference type="PANTHER" id="PTHR46066">
    <property type="entry name" value="CHITINASE DOMAIN-CONTAINING PROTEIN 1 FAMILY MEMBER"/>
    <property type="match status" value="1"/>
</dbReference>
<name>A0A6I9WKI7_9HYME</name>
<dbReference type="Gene3D" id="3.20.20.80">
    <property type="entry name" value="Glycosidases"/>
    <property type="match status" value="1"/>
</dbReference>
<feature type="region of interest" description="Disordered" evidence="3">
    <location>
        <begin position="1"/>
        <end position="21"/>
    </location>
</feature>
<comment type="similarity">
    <text evidence="1">Belongs to the glycosyl hydrolase 18 family.</text>
</comment>
<dbReference type="SUPFAM" id="SSF51445">
    <property type="entry name" value="(Trans)glycosidases"/>
    <property type="match status" value="1"/>
</dbReference>
<dbReference type="GO" id="GO:0012505">
    <property type="term" value="C:endomembrane system"/>
    <property type="evidence" value="ECO:0007669"/>
    <property type="project" value="TreeGrafter"/>
</dbReference>
<keyword evidence="5" id="KW-1185">Reference proteome</keyword>
<dbReference type="GeneID" id="105431296"/>
<protein>
    <recommendedName>
        <fullName evidence="2">Chitinase domain-containing protein 1</fullName>
    </recommendedName>
</protein>
<dbReference type="KEGG" id="pbar:105431296"/>
<feature type="domain" description="GH18" evidence="4">
    <location>
        <begin position="65"/>
        <end position="175"/>
    </location>
</feature>
<evidence type="ECO:0000313" key="6">
    <source>
        <dbReference type="RefSeq" id="XP_011643693.1"/>
    </source>
</evidence>
<accession>A0A6I9WKI7</accession>
<dbReference type="PANTHER" id="PTHR46066:SF2">
    <property type="entry name" value="CHITINASE DOMAIN-CONTAINING PROTEIN 1"/>
    <property type="match status" value="1"/>
</dbReference>
<evidence type="ECO:0000256" key="3">
    <source>
        <dbReference type="SAM" id="MobiDB-lite"/>
    </source>
</evidence>
<dbReference type="RefSeq" id="XP_011643693.1">
    <property type="nucleotide sequence ID" value="XM_011645391.2"/>
</dbReference>
<sequence>MLQHSVTTNKKSKKEKEKSNNKVYKGPVDQDVFQKNLVVENPKQQDILYESGQYFQNTKYRRFKGEVLGYCTPWNGNGFEISKIFHGKFTMLSPVWLTIPFGNTSTYQFSIHSVQTKWIKEIKANNNINHSVKLIPRILFEHWSIDDIIKLYSNTESQTKLIVSLLDVAQVYHII</sequence>
<proteinExistence type="inferred from homology"/>
<evidence type="ECO:0000313" key="5">
    <source>
        <dbReference type="Proteomes" id="UP000504615"/>
    </source>
</evidence>
<organism evidence="5 6">
    <name type="scientific">Pogonomyrmex barbatus</name>
    <name type="common">red harvester ant</name>
    <dbReference type="NCBI Taxonomy" id="144034"/>
    <lineage>
        <taxon>Eukaryota</taxon>
        <taxon>Metazoa</taxon>
        <taxon>Ecdysozoa</taxon>
        <taxon>Arthropoda</taxon>
        <taxon>Hexapoda</taxon>
        <taxon>Insecta</taxon>
        <taxon>Pterygota</taxon>
        <taxon>Neoptera</taxon>
        <taxon>Endopterygota</taxon>
        <taxon>Hymenoptera</taxon>
        <taxon>Apocrita</taxon>
        <taxon>Aculeata</taxon>
        <taxon>Formicoidea</taxon>
        <taxon>Formicidae</taxon>
        <taxon>Myrmicinae</taxon>
        <taxon>Pogonomyrmex</taxon>
    </lineage>
</organism>
<evidence type="ECO:0000259" key="4">
    <source>
        <dbReference type="PROSITE" id="PS51910"/>
    </source>
</evidence>
<dbReference type="Proteomes" id="UP000504615">
    <property type="component" value="Unplaced"/>
</dbReference>
<evidence type="ECO:0000256" key="2">
    <source>
        <dbReference type="ARBA" id="ARBA00040976"/>
    </source>
</evidence>
<dbReference type="OrthoDB" id="10254444at2759"/>
<dbReference type="PROSITE" id="PS51910">
    <property type="entry name" value="GH18_2"/>
    <property type="match status" value="1"/>
</dbReference>
<reference evidence="6" key="1">
    <citation type="submission" date="2025-08" db="UniProtKB">
        <authorList>
            <consortium name="RefSeq"/>
        </authorList>
    </citation>
    <scope>IDENTIFICATION</scope>
</reference>
<dbReference type="GO" id="GO:0070492">
    <property type="term" value="F:oligosaccharide binding"/>
    <property type="evidence" value="ECO:0007669"/>
    <property type="project" value="TreeGrafter"/>
</dbReference>
<gene>
    <name evidence="6" type="primary">LOC105431296</name>
</gene>